<dbReference type="SUPFAM" id="SSF144232">
    <property type="entry name" value="HIT/MYND zinc finger-like"/>
    <property type="match status" value="1"/>
</dbReference>
<dbReference type="EMBL" id="JARJLG010000090">
    <property type="protein sequence ID" value="KAJ7748293.1"/>
    <property type="molecule type" value="Genomic_DNA"/>
</dbReference>
<evidence type="ECO:0000256" key="15">
    <source>
        <dbReference type="ARBA" id="ARBA00024015"/>
    </source>
</evidence>
<sequence>MASATDAQNILTLPVFYVNLDPAGIPDEDHFDTEHPPADAESCIGRALQSIEALNGIQIPTGIGPDIWPRVWPWVQFIYMYRDHLPNISRQSERAFCLEFLMFTGAFADHAETISLILSTPGVRFMVAKAWPYVPEIVDPKERQLGFNDLRSFMVDEAFTDTNNLAEMIDGAGGTLGHLARLIVLYIRGMVPEPGTAMRDGYAHFTCAILNLITRLEPQLHDPESSGDPLGPLGTALASHHIIRALIDVVCALGEVASPQATFALRKCFIILEIMLLAPTHGIQSLTKGLKHNLLRALITCARGPNAGTSTIHSHMETFFVGIIPPLLVYPGVLNALDRALTDVGAGSDAFKNSEVYAKWETFFTLAEERIGVLRSYTSGETPSMRACDNIKCSEIRIKSGFRRCSGCRCLYYCCQACQTFDWLEGGHRSACKSYGTLSLRDENDIELTARHRSFLRALIHHDYQKSKALIFPQKLLAIKVGLDFLTLYDYTEGPAKINVQALSSERTRELLGGPEWTNLVSRAERSEGRLSLDVVVLMGPDKPQYWTIPLRTNTSTVDHGLREIAEQLPSDRAAWDTDSINAQLEPLVLHGEEPEVLEVH</sequence>
<keyword evidence="8" id="KW-0479">Metal-binding</keyword>
<keyword evidence="4" id="KW-0150">Chloroplast</keyword>
<evidence type="ECO:0000256" key="13">
    <source>
        <dbReference type="ARBA" id="ARBA00022989"/>
    </source>
</evidence>
<dbReference type="InterPro" id="IPR002893">
    <property type="entry name" value="Znf_MYND"/>
</dbReference>
<comment type="caution">
    <text evidence="20">The sequence shown here is derived from an EMBL/GenBank/DDBJ whole genome shotgun (WGS) entry which is preliminary data.</text>
</comment>
<evidence type="ECO:0000256" key="5">
    <source>
        <dbReference type="ARBA" id="ARBA00022640"/>
    </source>
</evidence>
<keyword evidence="5" id="KW-0934">Plastid</keyword>
<evidence type="ECO:0000313" key="21">
    <source>
        <dbReference type="Proteomes" id="UP001215280"/>
    </source>
</evidence>
<evidence type="ECO:0000256" key="18">
    <source>
        <dbReference type="PROSITE-ProRule" id="PRU00134"/>
    </source>
</evidence>
<keyword evidence="7" id="KW-0812">Transmembrane</keyword>
<dbReference type="AlphaFoldDB" id="A0AAD7IQB4"/>
<comment type="subcellular location">
    <subcellularLocation>
        <location evidence="1">Membrane</location>
        <topology evidence="1">Multi-pass membrane protein</topology>
    </subcellularLocation>
    <subcellularLocation>
        <location evidence="2">Plastid</location>
        <location evidence="2">Chloroplast</location>
    </subcellularLocation>
</comment>
<keyword evidence="13" id="KW-1133">Transmembrane helix</keyword>
<dbReference type="EC" id="2.7.1.182" evidence="16"/>
<dbReference type="GO" id="GO:0016020">
    <property type="term" value="C:membrane"/>
    <property type="evidence" value="ECO:0007669"/>
    <property type="project" value="UniProtKB-SubCell"/>
</dbReference>
<dbReference type="PROSITE" id="PS50865">
    <property type="entry name" value="ZF_MYND_2"/>
    <property type="match status" value="1"/>
</dbReference>
<dbReference type="Proteomes" id="UP001215280">
    <property type="component" value="Unassembled WGS sequence"/>
</dbReference>
<keyword evidence="6" id="KW-0808">Transferase</keyword>
<keyword evidence="14" id="KW-0472">Membrane</keyword>
<evidence type="ECO:0000256" key="8">
    <source>
        <dbReference type="ARBA" id="ARBA00022723"/>
    </source>
</evidence>
<evidence type="ECO:0000256" key="12">
    <source>
        <dbReference type="ARBA" id="ARBA00022946"/>
    </source>
</evidence>
<dbReference type="PANTHER" id="PTHR32523">
    <property type="entry name" value="PHYTOL KINASE 1, CHLOROPLASTIC"/>
    <property type="match status" value="1"/>
</dbReference>
<evidence type="ECO:0000256" key="1">
    <source>
        <dbReference type="ARBA" id="ARBA00004141"/>
    </source>
</evidence>
<accession>A0AAD7IQB4</accession>
<evidence type="ECO:0000256" key="7">
    <source>
        <dbReference type="ARBA" id="ARBA00022692"/>
    </source>
</evidence>
<keyword evidence="12" id="KW-0809">Transit peptide</keyword>
<dbReference type="PANTHER" id="PTHR32523:SF8">
    <property type="entry name" value="DOLICHOL KINASE"/>
    <property type="match status" value="1"/>
</dbReference>
<dbReference type="InterPro" id="IPR039606">
    <property type="entry name" value="Phytol/farnesol_kinase"/>
</dbReference>
<name>A0AAD7IQB4_9AGAR</name>
<evidence type="ECO:0000256" key="14">
    <source>
        <dbReference type="ARBA" id="ARBA00023136"/>
    </source>
</evidence>
<protein>
    <recommendedName>
        <fullName evidence="16">phytol kinase</fullName>
        <ecNumber evidence="16">2.7.1.182</ecNumber>
    </recommendedName>
</protein>
<evidence type="ECO:0000256" key="4">
    <source>
        <dbReference type="ARBA" id="ARBA00022528"/>
    </source>
</evidence>
<dbReference type="GO" id="GO:0010276">
    <property type="term" value="F:phytol kinase activity"/>
    <property type="evidence" value="ECO:0007669"/>
    <property type="project" value="UniProtKB-EC"/>
</dbReference>
<reference evidence="20" key="1">
    <citation type="submission" date="2023-03" db="EMBL/GenBank/DDBJ databases">
        <title>Massive genome expansion in bonnet fungi (Mycena s.s.) driven by repeated elements and novel gene families across ecological guilds.</title>
        <authorList>
            <consortium name="Lawrence Berkeley National Laboratory"/>
            <person name="Harder C.B."/>
            <person name="Miyauchi S."/>
            <person name="Viragh M."/>
            <person name="Kuo A."/>
            <person name="Thoen E."/>
            <person name="Andreopoulos B."/>
            <person name="Lu D."/>
            <person name="Skrede I."/>
            <person name="Drula E."/>
            <person name="Henrissat B."/>
            <person name="Morin E."/>
            <person name="Kohler A."/>
            <person name="Barry K."/>
            <person name="LaButti K."/>
            <person name="Morin E."/>
            <person name="Salamov A."/>
            <person name="Lipzen A."/>
            <person name="Mereny Z."/>
            <person name="Hegedus B."/>
            <person name="Baldrian P."/>
            <person name="Stursova M."/>
            <person name="Weitz H."/>
            <person name="Taylor A."/>
            <person name="Grigoriev I.V."/>
            <person name="Nagy L.G."/>
            <person name="Martin F."/>
            <person name="Kauserud H."/>
        </authorList>
    </citation>
    <scope>NUCLEOTIDE SEQUENCE</scope>
    <source>
        <strain evidence="20">CBHHK188m</strain>
    </source>
</reference>
<keyword evidence="9 18" id="KW-0863">Zinc-finger</keyword>
<keyword evidence="10" id="KW-0418">Kinase</keyword>
<organism evidence="20 21">
    <name type="scientific">Mycena maculata</name>
    <dbReference type="NCBI Taxonomy" id="230809"/>
    <lineage>
        <taxon>Eukaryota</taxon>
        <taxon>Fungi</taxon>
        <taxon>Dikarya</taxon>
        <taxon>Basidiomycota</taxon>
        <taxon>Agaricomycotina</taxon>
        <taxon>Agaricomycetes</taxon>
        <taxon>Agaricomycetidae</taxon>
        <taxon>Agaricales</taxon>
        <taxon>Marasmiineae</taxon>
        <taxon>Mycenaceae</taxon>
        <taxon>Mycena</taxon>
    </lineage>
</organism>
<evidence type="ECO:0000313" key="20">
    <source>
        <dbReference type="EMBL" id="KAJ7748293.1"/>
    </source>
</evidence>
<dbReference type="GO" id="GO:0008270">
    <property type="term" value="F:zinc ion binding"/>
    <property type="evidence" value="ECO:0007669"/>
    <property type="project" value="UniProtKB-KW"/>
</dbReference>
<proteinExistence type="inferred from homology"/>
<feature type="domain" description="MYND-type" evidence="19">
    <location>
        <begin position="390"/>
        <end position="432"/>
    </location>
</feature>
<comment type="similarity">
    <text evidence="3">Belongs to the polyprenol kinase family.</text>
</comment>
<evidence type="ECO:0000256" key="17">
    <source>
        <dbReference type="ARBA" id="ARBA00048889"/>
    </source>
</evidence>
<gene>
    <name evidence="20" type="ORF">DFH07DRAFT_962189</name>
</gene>
<evidence type="ECO:0000256" key="11">
    <source>
        <dbReference type="ARBA" id="ARBA00022833"/>
    </source>
</evidence>
<comment type="catalytic activity">
    <reaction evidence="17">
        <text>phytol + CTP = phytyl phosphate + CDP + H(+)</text>
        <dbReference type="Rhea" id="RHEA:38055"/>
        <dbReference type="ChEBI" id="CHEBI:15378"/>
        <dbReference type="ChEBI" id="CHEBI:17327"/>
        <dbReference type="ChEBI" id="CHEBI:37563"/>
        <dbReference type="ChEBI" id="CHEBI:58069"/>
        <dbReference type="ChEBI" id="CHEBI:75483"/>
        <dbReference type="EC" id="2.7.1.182"/>
    </reaction>
</comment>
<comment type="pathway">
    <text evidence="15">Cofactor biosynthesis; tocopherol biosynthesis.</text>
</comment>
<keyword evidence="21" id="KW-1185">Reference proteome</keyword>
<dbReference type="Gene3D" id="6.10.140.2220">
    <property type="match status" value="1"/>
</dbReference>
<evidence type="ECO:0000256" key="10">
    <source>
        <dbReference type="ARBA" id="ARBA00022777"/>
    </source>
</evidence>
<evidence type="ECO:0000256" key="2">
    <source>
        <dbReference type="ARBA" id="ARBA00004229"/>
    </source>
</evidence>
<evidence type="ECO:0000259" key="19">
    <source>
        <dbReference type="PROSITE" id="PS50865"/>
    </source>
</evidence>
<evidence type="ECO:0000256" key="6">
    <source>
        <dbReference type="ARBA" id="ARBA00022679"/>
    </source>
</evidence>
<evidence type="ECO:0000256" key="9">
    <source>
        <dbReference type="ARBA" id="ARBA00022771"/>
    </source>
</evidence>
<keyword evidence="11" id="KW-0862">Zinc</keyword>
<evidence type="ECO:0000256" key="3">
    <source>
        <dbReference type="ARBA" id="ARBA00010794"/>
    </source>
</evidence>
<evidence type="ECO:0000256" key="16">
    <source>
        <dbReference type="ARBA" id="ARBA00039024"/>
    </source>
</evidence>